<keyword evidence="2" id="KW-1185">Reference proteome</keyword>
<reference evidence="1" key="2">
    <citation type="submission" date="2024-10" db="UniProtKB">
        <authorList>
            <consortium name="EnsemblProtists"/>
        </authorList>
    </citation>
    <scope>IDENTIFICATION</scope>
</reference>
<dbReference type="KEGG" id="ehx:EMIHUDRAFT_359334"/>
<accession>A0A0D3I6N3</accession>
<name>A0A0D3I6N3_EMIH1</name>
<proteinExistence type="predicted"/>
<reference evidence="2" key="1">
    <citation type="journal article" date="2013" name="Nature">
        <title>Pan genome of the phytoplankton Emiliania underpins its global distribution.</title>
        <authorList>
            <person name="Read B.A."/>
            <person name="Kegel J."/>
            <person name="Klute M.J."/>
            <person name="Kuo A."/>
            <person name="Lefebvre S.C."/>
            <person name="Maumus F."/>
            <person name="Mayer C."/>
            <person name="Miller J."/>
            <person name="Monier A."/>
            <person name="Salamov A."/>
            <person name="Young J."/>
            <person name="Aguilar M."/>
            <person name="Claverie J.M."/>
            <person name="Frickenhaus S."/>
            <person name="Gonzalez K."/>
            <person name="Herman E.K."/>
            <person name="Lin Y.C."/>
            <person name="Napier J."/>
            <person name="Ogata H."/>
            <person name="Sarno A.F."/>
            <person name="Shmutz J."/>
            <person name="Schroeder D."/>
            <person name="de Vargas C."/>
            <person name="Verret F."/>
            <person name="von Dassow P."/>
            <person name="Valentin K."/>
            <person name="Van de Peer Y."/>
            <person name="Wheeler G."/>
            <person name="Dacks J.B."/>
            <person name="Delwiche C.F."/>
            <person name="Dyhrman S.T."/>
            <person name="Glockner G."/>
            <person name="John U."/>
            <person name="Richards T."/>
            <person name="Worden A.Z."/>
            <person name="Zhang X."/>
            <person name="Grigoriev I.V."/>
            <person name="Allen A.E."/>
            <person name="Bidle K."/>
            <person name="Borodovsky M."/>
            <person name="Bowler C."/>
            <person name="Brownlee C."/>
            <person name="Cock J.M."/>
            <person name="Elias M."/>
            <person name="Gladyshev V.N."/>
            <person name="Groth M."/>
            <person name="Guda C."/>
            <person name="Hadaegh A."/>
            <person name="Iglesias-Rodriguez M.D."/>
            <person name="Jenkins J."/>
            <person name="Jones B.M."/>
            <person name="Lawson T."/>
            <person name="Leese F."/>
            <person name="Lindquist E."/>
            <person name="Lobanov A."/>
            <person name="Lomsadze A."/>
            <person name="Malik S.B."/>
            <person name="Marsh M.E."/>
            <person name="Mackinder L."/>
            <person name="Mock T."/>
            <person name="Mueller-Roeber B."/>
            <person name="Pagarete A."/>
            <person name="Parker M."/>
            <person name="Probert I."/>
            <person name="Quesneville H."/>
            <person name="Raines C."/>
            <person name="Rensing S.A."/>
            <person name="Riano-Pachon D.M."/>
            <person name="Richier S."/>
            <person name="Rokitta S."/>
            <person name="Shiraiwa Y."/>
            <person name="Soanes D.M."/>
            <person name="van der Giezen M."/>
            <person name="Wahlund T.M."/>
            <person name="Williams B."/>
            <person name="Wilson W."/>
            <person name="Wolfe G."/>
            <person name="Wurch L.L."/>
        </authorList>
    </citation>
    <scope>NUCLEOTIDE SEQUENCE</scope>
</reference>
<sequence length="156" mass="16306">SALRRAKGEERIMARAQRVQLRHGARAVGVVGALFQPLQSTGRAQARVQPRRALQRQTLHTSPARGVAGGVGGASADRGTSVGAGIDLVARVTVCGETKRRSGNTLTASAACAFDGIDLSVPAARGVFVTNAERGAQRSAACEGTSHRIVGRRQRR</sequence>
<protein>
    <submittedName>
        <fullName evidence="1">Uncharacterized protein</fullName>
    </submittedName>
</protein>
<dbReference type="PaxDb" id="2903-EOD06918"/>
<dbReference type="HOGENOM" id="CLU_1691397_0_0_1"/>
<evidence type="ECO:0000313" key="1">
    <source>
        <dbReference type="EnsemblProtists" id="EOD06918"/>
    </source>
</evidence>
<evidence type="ECO:0000313" key="2">
    <source>
        <dbReference type="Proteomes" id="UP000013827"/>
    </source>
</evidence>
<dbReference type="EnsemblProtists" id="EOD06918">
    <property type="protein sequence ID" value="EOD06918"/>
    <property type="gene ID" value="EMIHUDRAFT_359334"/>
</dbReference>
<dbReference type="Proteomes" id="UP000013827">
    <property type="component" value="Unassembled WGS sequence"/>
</dbReference>
<dbReference type="AlphaFoldDB" id="A0A0D3I6N3"/>
<organism evidence="1 2">
    <name type="scientific">Emiliania huxleyi (strain CCMP1516)</name>
    <dbReference type="NCBI Taxonomy" id="280463"/>
    <lineage>
        <taxon>Eukaryota</taxon>
        <taxon>Haptista</taxon>
        <taxon>Haptophyta</taxon>
        <taxon>Prymnesiophyceae</taxon>
        <taxon>Isochrysidales</taxon>
        <taxon>Noelaerhabdaceae</taxon>
        <taxon>Emiliania</taxon>
    </lineage>
</organism>
<dbReference type="GeneID" id="17253080"/>
<dbReference type="RefSeq" id="XP_005759347.1">
    <property type="nucleotide sequence ID" value="XM_005759290.1"/>
</dbReference>